<dbReference type="EMBL" id="CAJNOH010000564">
    <property type="protein sequence ID" value="CAF1075805.1"/>
    <property type="molecule type" value="Genomic_DNA"/>
</dbReference>
<keyword evidence="4 9" id="KW-1133">Transmembrane helix</keyword>
<evidence type="ECO:0000256" key="6">
    <source>
        <dbReference type="ARBA" id="ARBA00023136"/>
    </source>
</evidence>
<dbReference type="GO" id="GO:0004930">
    <property type="term" value="F:G protein-coupled receptor activity"/>
    <property type="evidence" value="ECO:0007669"/>
    <property type="project" value="UniProtKB-KW"/>
</dbReference>
<feature type="transmembrane region" description="Helical" evidence="9">
    <location>
        <begin position="331"/>
        <end position="355"/>
    </location>
</feature>
<dbReference type="SUPFAM" id="SSF81321">
    <property type="entry name" value="Family A G protein-coupled receptor-like"/>
    <property type="match status" value="1"/>
</dbReference>
<feature type="transmembrane region" description="Helical" evidence="9">
    <location>
        <begin position="291"/>
        <end position="310"/>
    </location>
</feature>
<feature type="transmembrane region" description="Helical" evidence="9">
    <location>
        <begin position="231"/>
        <end position="255"/>
    </location>
</feature>
<comment type="subcellular location">
    <subcellularLocation>
        <location evidence="1">Cell membrane</location>
        <topology evidence="1">Multi-pass membrane protein</topology>
    </subcellularLocation>
</comment>
<evidence type="ECO:0000259" key="10">
    <source>
        <dbReference type="PROSITE" id="PS50262"/>
    </source>
</evidence>
<keyword evidence="2" id="KW-1003">Cell membrane</keyword>
<dbReference type="Proteomes" id="UP000663854">
    <property type="component" value="Unassembled WGS sequence"/>
</dbReference>
<reference evidence="11" key="1">
    <citation type="submission" date="2021-02" db="EMBL/GenBank/DDBJ databases">
        <authorList>
            <person name="Nowell W R."/>
        </authorList>
    </citation>
    <scope>NUCLEOTIDE SEQUENCE</scope>
</reference>
<evidence type="ECO:0000256" key="9">
    <source>
        <dbReference type="SAM" id="Phobius"/>
    </source>
</evidence>
<evidence type="ECO:0000256" key="7">
    <source>
        <dbReference type="ARBA" id="ARBA00023170"/>
    </source>
</evidence>
<organism evidence="11 13">
    <name type="scientific">Rotaria sordida</name>
    <dbReference type="NCBI Taxonomy" id="392033"/>
    <lineage>
        <taxon>Eukaryota</taxon>
        <taxon>Metazoa</taxon>
        <taxon>Spiralia</taxon>
        <taxon>Gnathifera</taxon>
        <taxon>Rotifera</taxon>
        <taxon>Eurotatoria</taxon>
        <taxon>Bdelloidea</taxon>
        <taxon>Philodinida</taxon>
        <taxon>Philodinidae</taxon>
        <taxon>Rotaria</taxon>
    </lineage>
</organism>
<evidence type="ECO:0000256" key="2">
    <source>
        <dbReference type="ARBA" id="ARBA00022475"/>
    </source>
</evidence>
<feature type="transmembrane region" description="Helical" evidence="9">
    <location>
        <begin position="146"/>
        <end position="170"/>
    </location>
</feature>
<accession>A0A814MAY1</accession>
<evidence type="ECO:0000256" key="5">
    <source>
        <dbReference type="ARBA" id="ARBA00023040"/>
    </source>
</evidence>
<dbReference type="GO" id="GO:0005886">
    <property type="term" value="C:plasma membrane"/>
    <property type="evidence" value="ECO:0007669"/>
    <property type="project" value="UniProtKB-SubCell"/>
</dbReference>
<dbReference type="CDD" id="cd00637">
    <property type="entry name" value="7tm_classA_rhodopsin-like"/>
    <property type="match status" value="1"/>
</dbReference>
<feature type="transmembrane region" description="Helical" evidence="9">
    <location>
        <begin position="190"/>
        <end position="211"/>
    </location>
</feature>
<name>A0A814MAY1_9BILA</name>
<keyword evidence="7" id="KW-0675">Receptor</keyword>
<evidence type="ECO:0000256" key="3">
    <source>
        <dbReference type="ARBA" id="ARBA00022692"/>
    </source>
</evidence>
<keyword evidence="8" id="KW-0807">Transducer</keyword>
<dbReference type="EMBL" id="CAJNOL010001632">
    <property type="protein sequence ID" value="CAF1394627.1"/>
    <property type="molecule type" value="Genomic_DNA"/>
</dbReference>
<dbReference type="PANTHER" id="PTHR24228:SF59">
    <property type="entry name" value="NEUROPEPTIDE RECEPTOR 15"/>
    <property type="match status" value="1"/>
</dbReference>
<gene>
    <name evidence="12" type="ORF">JXQ802_LOCUS34399</name>
    <name evidence="11" type="ORF">PYM288_LOCUS18405</name>
</gene>
<evidence type="ECO:0000256" key="8">
    <source>
        <dbReference type="ARBA" id="ARBA00023224"/>
    </source>
</evidence>
<dbReference type="Gene3D" id="1.20.1070.10">
    <property type="entry name" value="Rhodopsin 7-helix transmembrane proteins"/>
    <property type="match status" value="1"/>
</dbReference>
<sequence length="503" mass="58654">MNITSYNRDVNLTSLILEGINENEIINSTITTITTKTTIKLTTTSIFLRLFNSTRIFPYLRQPLSTSSSSSSSSSTLLNKYFILKTQFHIIMRVAELCILSLTLPLYAIAFILFIQLTVLRINRNTAISGGGSRSRSQRRRQRMRSLIWTSNYLLVDFVNLLNELAYVIIHTTGQLSLKSLGGRFYCQLQVYLPLYLTVLMAYSLTAISIYRRRHFVNLNNQLVRSNKTNIIMIITLWIMPIITSIIPTFLLVYFNILKITQHETTNQCQISYIYESNVEAIYIFYRLGNIFLLPISISLACYIRIYVDLIRMQRRFTRVFKRHVHIRKNLISQILFLFLNFAVFWLPAEIIMLYTKSHPLKDAIQVTKSLNILLDPLIIAGFDTRYSSAGQQLLSRWPFNQFVCLFNIIRRYSTSTLTSTTIRNRLTQLQQPMNQQIATVTTWNMANNDDITVLESVSNHSLQVLKTRRHQQRSPLSLNQRQLLNRRPRSRQRHMQIAENHV</sequence>
<evidence type="ECO:0000256" key="1">
    <source>
        <dbReference type="ARBA" id="ARBA00004651"/>
    </source>
</evidence>
<evidence type="ECO:0000313" key="12">
    <source>
        <dbReference type="EMBL" id="CAF1394627.1"/>
    </source>
</evidence>
<comment type="caution">
    <text evidence="11">The sequence shown here is derived from an EMBL/GenBank/DDBJ whole genome shotgun (WGS) entry which is preliminary data.</text>
</comment>
<dbReference type="PROSITE" id="PS50262">
    <property type="entry name" value="G_PROTEIN_RECEP_F1_2"/>
    <property type="match status" value="1"/>
</dbReference>
<evidence type="ECO:0000313" key="13">
    <source>
        <dbReference type="Proteomes" id="UP000663854"/>
    </source>
</evidence>
<keyword evidence="14" id="KW-1185">Reference proteome</keyword>
<dbReference type="InterPro" id="IPR000276">
    <property type="entry name" value="GPCR_Rhodpsn"/>
</dbReference>
<keyword evidence="5" id="KW-0297">G-protein coupled receptor</keyword>
<evidence type="ECO:0000256" key="4">
    <source>
        <dbReference type="ARBA" id="ARBA00022989"/>
    </source>
</evidence>
<evidence type="ECO:0000313" key="14">
    <source>
        <dbReference type="Proteomes" id="UP000663870"/>
    </source>
</evidence>
<protein>
    <recommendedName>
        <fullName evidence="10">G-protein coupled receptors family 1 profile domain-containing protein</fullName>
    </recommendedName>
</protein>
<dbReference type="Proteomes" id="UP000663870">
    <property type="component" value="Unassembled WGS sequence"/>
</dbReference>
<dbReference type="PANTHER" id="PTHR24228">
    <property type="entry name" value="B2 BRADYKININ RECEPTOR/ANGIOTENSIN II RECEPTOR"/>
    <property type="match status" value="1"/>
</dbReference>
<feature type="transmembrane region" description="Helical" evidence="9">
    <location>
        <begin position="90"/>
        <end position="115"/>
    </location>
</feature>
<keyword evidence="6 9" id="KW-0472">Membrane</keyword>
<evidence type="ECO:0000313" key="11">
    <source>
        <dbReference type="EMBL" id="CAF1075805.1"/>
    </source>
</evidence>
<keyword evidence="3 9" id="KW-0812">Transmembrane</keyword>
<proteinExistence type="predicted"/>
<feature type="domain" description="G-protein coupled receptors family 1 profile" evidence="10">
    <location>
        <begin position="124"/>
        <end position="355"/>
    </location>
</feature>
<dbReference type="InterPro" id="IPR017452">
    <property type="entry name" value="GPCR_Rhodpsn_7TM"/>
</dbReference>
<dbReference type="AlphaFoldDB" id="A0A814MAY1"/>
<dbReference type="Pfam" id="PF00001">
    <property type="entry name" value="7tm_1"/>
    <property type="match status" value="1"/>
</dbReference>